<dbReference type="RefSeq" id="WP_109907399.1">
    <property type="nucleotide sequence ID" value="NZ_QGLE01000011.1"/>
</dbReference>
<comment type="caution">
    <text evidence="2">The sequence shown here is derived from an EMBL/GenBank/DDBJ whole genome shotgun (WGS) entry which is preliminary data.</text>
</comment>
<sequence>MRKIAIIGGGQAGLLLGFGLIDKGYDVTIYSDRTSEQVLHSRLPSTTFLFESSLKVERALGLNFWEEAAPYAEGIHVDFRAPDGTVGLTVQGRLHDNHGQALDMRTKFHRWMDEFARRGGRLVVKNVSLADLDEISAANDLCIVAAGKGAIAALFERDDEKSVHSVPPRNLAAVLVTGSNLTGPRPWRDIPFRPMRFNFIAGAGEYFSLPYYTHTKGECRSFLFEAIPGGPMDIFGDVRDGDDMVARVRQAVKQLTPDEVEHVPDDMEITDANAWLKGSFTPVIRKAVGQLPSGRLVFGIGDAVVLNDPIAGQGANNATRMVTAYLDAIVARGDAPFTREWMEDLYAGFWERSGQFTTGFTNGLLVPPPPSIQEILGAASKFPAIADDFVGNFNDPSRFWPAIASLEAARAYVAGKVGHVA</sequence>
<dbReference type="InterPro" id="IPR036188">
    <property type="entry name" value="FAD/NAD-bd_sf"/>
</dbReference>
<dbReference type="AlphaFoldDB" id="A0A317DXR3"/>
<name>A0A317DXR3_9PROT</name>
<dbReference type="SUPFAM" id="SSF51905">
    <property type="entry name" value="FAD/NAD(P)-binding domain"/>
    <property type="match status" value="1"/>
</dbReference>
<dbReference type="OrthoDB" id="7298605at2"/>
<protein>
    <recommendedName>
        <fullName evidence="1">Styrene monooxygenase StyA putative substrate binding domain-containing protein</fullName>
    </recommendedName>
</protein>
<reference evidence="2 3" key="1">
    <citation type="submission" date="2018-05" db="EMBL/GenBank/DDBJ databases">
        <title>Zavarzinia sp. HR-AS.</title>
        <authorList>
            <person name="Lee Y."/>
            <person name="Jeon C.O."/>
        </authorList>
    </citation>
    <scope>NUCLEOTIDE SEQUENCE [LARGE SCALE GENOMIC DNA]</scope>
    <source>
        <strain evidence="2 3">HR-AS</strain>
    </source>
</reference>
<proteinExistence type="predicted"/>
<dbReference type="Gene3D" id="3.50.50.60">
    <property type="entry name" value="FAD/NAD(P)-binding domain"/>
    <property type="match status" value="2"/>
</dbReference>
<evidence type="ECO:0000259" key="1">
    <source>
        <dbReference type="Pfam" id="PF17885"/>
    </source>
</evidence>
<gene>
    <name evidence="2" type="ORF">DKG74_17150</name>
</gene>
<feature type="domain" description="Styrene monooxygenase StyA putative substrate binding" evidence="1">
    <location>
        <begin position="147"/>
        <end position="261"/>
    </location>
</feature>
<dbReference type="Proteomes" id="UP000245461">
    <property type="component" value="Unassembled WGS sequence"/>
</dbReference>
<dbReference type="InterPro" id="IPR041654">
    <property type="entry name" value="StyA_sbd"/>
</dbReference>
<dbReference type="Gene3D" id="6.10.250.650">
    <property type="match status" value="1"/>
</dbReference>
<evidence type="ECO:0000313" key="3">
    <source>
        <dbReference type="Proteomes" id="UP000245461"/>
    </source>
</evidence>
<keyword evidence="3" id="KW-1185">Reference proteome</keyword>
<dbReference type="Gene3D" id="3.30.9.40">
    <property type="match status" value="1"/>
</dbReference>
<dbReference type="Pfam" id="PF17885">
    <property type="entry name" value="Smoa_sbd"/>
    <property type="match status" value="1"/>
</dbReference>
<dbReference type="EMBL" id="QGLE01000011">
    <property type="protein sequence ID" value="PWR19517.1"/>
    <property type="molecule type" value="Genomic_DNA"/>
</dbReference>
<organism evidence="2 3">
    <name type="scientific">Zavarzinia aquatilis</name>
    <dbReference type="NCBI Taxonomy" id="2211142"/>
    <lineage>
        <taxon>Bacteria</taxon>
        <taxon>Pseudomonadati</taxon>
        <taxon>Pseudomonadota</taxon>
        <taxon>Alphaproteobacteria</taxon>
        <taxon>Rhodospirillales</taxon>
        <taxon>Zavarziniaceae</taxon>
        <taxon>Zavarzinia</taxon>
    </lineage>
</organism>
<dbReference type="PRINTS" id="PR00420">
    <property type="entry name" value="RNGMNOXGNASE"/>
</dbReference>
<evidence type="ECO:0000313" key="2">
    <source>
        <dbReference type="EMBL" id="PWR19517.1"/>
    </source>
</evidence>
<accession>A0A317DXR3</accession>